<dbReference type="AlphaFoldDB" id="A0A317F5S1"/>
<dbReference type="Proteomes" id="UP000245391">
    <property type="component" value="Unassembled WGS sequence"/>
</dbReference>
<accession>A0A317F5S1</accession>
<evidence type="ECO:0008006" key="4">
    <source>
        <dbReference type="Google" id="ProtNLM"/>
    </source>
</evidence>
<reference evidence="3" key="1">
    <citation type="submission" date="2018-05" db="EMBL/GenBank/DDBJ databases">
        <title>Pedobacter paludis sp. nov., isolated from wetland soil.</title>
        <authorList>
            <person name="Zhang Y."/>
        </authorList>
    </citation>
    <scope>NUCLEOTIDE SEQUENCE [LARGE SCALE GENOMIC DNA]</scope>
    <source>
        <strain evidence="3">R-8</strain>
    </source>
</reference>
<gene>
    <name evidence="2" type="ORF">DF947_03625</name>
</gene>
<sequence length="190" mass="21723">MKKVFLIFICTYITNLAYAQEQSGLIVRTNILNLVAKRPSISVEKTFSNIYGLELSYSSGEFRHTFSRDYYEYEGFLLRAKKYLVLIEKREANAFYGLYVGSLQKTIQNQGRSGEGFFDTSTATRDFTANSVRFGGNFGVMFIPAKHLTLEALTGFGYGKYFNMKSNPIYSAPPKGYVDFQLWLSVGYYF</sequence>
<proteinExistence type="predicted"/>
<organism evidence="2 3">
    <name type="scientific">Pedobacter paludis</name>
    <dbReference type="NCBI Taxonomy" id="2203212"/>
    <lineage>
        <taxon>Bacteria</taxon>
        <taxon>Pseudomonadati</taxon>
        <taxon>Bacteroidota</taxon>
        <taxon>Sphingobacteriia</taxon>
        <taxon>Sphingobacteriales</taxon>
        <taxon>Sphingobacteriaceae</taxon>
        <taxon>Pedobacter</taxon>
    </lineage>
</organism>
<dbReference type="OrthoDB" id="754321at2"/>
<protein>
    <recommendedName>
        <fullName evidence="4">DUF3575 domain-containing protein</fullName>
    </recommendedName>
</protein>
<comment type="caution">
    <text evidence="2">The sequence shown here is derived from an EMBL/GenBank/DDBJ whole genome shotgun (WGS) entry which is preliminary data.</text>
</comment>
<dbReference type="EMBL" id="QGNY01000001">
    <property type="protein sequence ID" value="PWS33713.1"/>
    <property type="molecule type" value="Genomic_DNA"/>
</dbReference>
<evidence type="ECO:0000313" key="3">
    <source>
        <dbReference type="Proteomes" id="UP000245391"/>
    </source>
</evidence>
<dbReference type="Pfam" id="PF12099">
    <property type="entry name" value="DUF3575"/>
    <property type="match status" value="1"/>
</dbReference>
<dbReference type="InterPro" id="IPR021958">
    <property type="entry name" value="DUF3575"/>
</dbReference>
<evidence type="ECO:0000256" key="1">
    <source>
        <dbReference type="SAM" id="SignalP"/>
    </source>
</evidence>
<dbReference type="RefSeq" id="WP_109928294.1">
    <property type="nucleotide sequence ID" value="NZ_QGNY01000001.1"/>
</dbReference>
<name>A0A317F5S1_9SPHI</name>
<evidence type="ECO:0000313" key="2">
    <source>
        <dbReference type="EMBL" id="PWS33713.1"/>
    </source>
</evidence>
<keyword evidence="1" id="KW-0732">Signal</keyword>
<keyword evidence="3" id="KW-1185">Reference proteome</keyword>
<feature type="signal peptide" evidence="1">
    <location>
        <begin position="1"/>
        <end position="19"/>
    </location>
</feature>
<feature type="chain" id="PRO_5016369893" description="DUF3575 domain-containing protein" evidence="1">
    <location>
        <begin position="20"/>
        <end position="190"/>
    </location>
</feature>